<sequence length="177" mass="18848">MDALSLAALGSVALTEGIKFLYDQAGELLKWRRERTESAGGEDTPPVVAQPEQLPAPDSAQVERFETEMRGLRTDLHEYVSGVDPIDPSDEHLLRLADALRRVLESVYGIPVSFTGESSAAPVVRGSIDADQVAGYVAAVRADRAEGSIEGHTRVHEVTAGGEAIGVDLGGDRGRGR</sequence>
<dbReference type="EMBL" id="QQAZ01000002">
    <property type="protein sequence ID" value="RDI53944.1"/>
    <property type="molecule type" value="Genomic_DNA"/>
</dbReference>
<keyword evidence="3" id="KW-1185">Reference proteome</keyword>
<evidence type="ECO:0000256" key="1">
    <source>
        <dbReference type="SAM" id="MobiDB-lite"/>
    </source>
</evidence>
<evidence type="ECO:0000313" key="2">
    <source>
        <dbReference type="EMBL" id="RDI53944.1"/>
    </source>
</evidence>
<dbReference type="OrthoDB" id="4173012at2"/>
<gene>
    <name evidence="2" type="ORF">DFR68_10264</name>
</gene>
<name>A0A370HFK0_9NOCA</name>
<protein>
    <submittedName>
        <fullName evidence="2">Uncharacterized protein</fullName>
    </submittedName>
</protein>
<dbReference type="Proteomes" id="UP000255355">
    <property type="component" value="Unassembled WGS sequence"/>
</dbReference>
<dbReference type="AlphaFoldDB" id="A0A370HFK0"/>
<accession>A0A370HFK0</accession>
<reference evidence="2 3" key="1">
    <citation type="submission" date="2018-07" db="EMBL/GenBank/DDBJ databases">
        <title>Genomic Encyclopedia of Type Strains, Phase IV (KMG-IV): sequencing the most valuable type-strain genomes for metagenomic binning, comparative biology and taxonomic classification.</title>
        <authorList>
            <person name="Goeker M."/>
        </authorList>
    </citation>
    <scope>NUCLEOTIDE SEQUENCE [LARGE SCALE GENOMIC DNA]</scope>
    <source>
        <strain evidence="2 3">DSM 44952</strain>
    </source>
</reference>
<dbReference type="RefSeq" id="WP_068016155.1">
    <property type="nucleotide sequence ID" value="NZ_QQAZ01000002.1"/>
</dbReference>
<proteinExistence type="predicted"/>
<organism evidence="2 3">
    <name type="scientific">Nocardia mexicana</name>
    <dbReference type="NCBI Taxonomy" id="279262"/>
    <lineage>
        <taxon>Bacteria</taxon>
        <taxon>Bacillati</taxon>
        <taxon>Actinomycetota</taxon>
        <taxon>Actinomycetes</taxon>
        <taxon>Mycobacteriales</taxon>
        <taxon>Nocardiaceae</taxon>
        <taxon>Nocardia</taxon>
    </lineage>
</organism>
<dbReference type="STRING" id="1210089.GCA_001613165_01729"/>
<feature type="region of interest" description="Disordered" evidence="1">
    <location>
        <begin position="35"/>
        <end position="59"/>
    </location>
</feature>
<evidence type="ECO:0000313" key="3">
    <source>
        <dbReference type="Proteomes" id="UP000255355"/>
    </source>
</evidence>
<comment type="caution">
    <text evidence="2">The sequence shown here is derived from an EMBL/GenBank/DDBJ whole genome shotgun (WGS) entry which is preliminary data.</text>
</comment>